<evidence type="ECO:0000313" key="2">
    <source>
        <dbReference type="Proteomes" id="UP000646776"/>
    </source>
</evidence>
<proteinExistence type="predicted"/>
<dbReference type="RefSeq" id="WP_189718390.1">
    <property type="nucleotide sequence ID" value="NZ_BMSA01000059.1"/>
</dbReference>
<organism evidence="1 2">
    <name type="scientific">Streptomyces phaeofaciens</name>
    <dbReference type="NCBI Taxonomy" id="68254"/>
    <lineage>
        <taxon>Bacteria</taxon>
        <taxon>Bacillati</taxon>
        <taxon>Actinomycetota</taxon>
        <taxon>Actinomycetes</taxon>
        <taxon>Kitasatosporales</taxon>
        <taxon>Streptomycetaceae</taxon>
        <taxon>Streptomyces</taxon>
    </lineage>
</organism>
<evidence type="ECO:0000313" key="1">
    <source>
        <dbReference type="EMBL" id="GGT98933.1"/>
    </source>
</evidence>
<comment type="caution">
    <text evidence="1">The sequence shown here is derived from an EMBL/GenBank/DDBJ whole genome shotgun (WGS) entry which is preliminary data.</text>
</comment>
<dbReference type="Proteomes" id="UP000646776">
    <property type="component" value="Unassembled WGS sequence"/>
</dbReference>
<sequence length="106" mass="11953">MHSLRFTEDADETLNRLTVGSKADPAKLKKVNNALARLQANPRHPGLHSHQYDNFPGYASEKVWDSYVENHNPSAWRIYWMYGPDEKNAAGETISVITVLVIGPHP</sequence>
<reference evidence="1" key="1">
    <citation type="journal article" date="2014" name="Int. J. Syst. Evol. Microbiol.">
        <title>Complete genome sequence of Corynebacterium casei LMG S-19264T (=DSM 44701T), isolated from a smear-ripened cheese.</title>
        <authorList>
            <consortium name="US DOE Joint Genome Institute (JGI-PGF)"/>
            <person name="Walter F."/>
            <person name="Albersmeier A."/>
            <person name="Kalinowski J."/>
            <person name="Ruckert C."/>
        </authorList>
    </citation>
    <scope>NUCLEOTIDE SEQUENCE</scope>
    <source>
        <strain evidence="1">JCM 4125</strain>
    </source>
</reference>
<dbReference type="EMBL" id="BMSA01000059">
    <property type="protein sequence ID" value="GGT98933.1"/>
    <property type="molecule type" value="Genomic_DNA"/>
</dbReference>
<dbReference type="AlphaFoldDB" id="A0A918HR05"/>
<reference evidence="1" key="2">
    <citation type="submission" date="2020-09" db="EMBL/GenBank/DDBJ databases">
        <authorList>
            <person name="Sun Q."/>
            <person name="Ohkuma M."/>
        </authorList>
    </citation>
    <scope>NUCLEOTIDE SEQUENCE</scope>
    <source>
        <strain evidence="1">JCM 4125</strain>
    </source>
</reference>
<keyword evidence="2" id="KW-1185">Reference proteome</keyword>
<protein>
    <submittedName>
        <fullName evidence="1">Uncharacterized protein</fullName>
    </submittedName>
</protein>
<accession>A0A918HR05</accession>
<gene>
    <name evidence="1" type="ORF">GCM10010226_90160</name>
</gene>
<name>A0A918HR05_9ACTN</name>